<evidence type="ECO:0000256" key="3">
    <source>
        <dbReference type="ARBA" id="ARBA00023015"/>
    </source>
</evidence>
<feature type="domain" description="Response regulatory" evidence="7">
    <location>
        <begin position="5"/>
        <end position="121"/>
    </location>
</feature>
<accession>A0A0W8E790</accession>
<organism evidence="9">
    <name type="scientific">hydrocarbon metagenome</name>
    <dbReference type="NCBI Taxonomy" id="938273"/>
    <lineage>
        <taxon>unclassified sequences</taxon>
        <taxon>metagenomes</taxon>
        <taxon>ecological metagenomes</taxon>
    </lineage>
</organism>
<comment type="caution">
    <text evidence="9">The sequence shown here is derived from an EMBL/GenBank/DDBJ whole genome shotgun (WGS) entry which is preliminary data.</text>
</comment>
<name>A0A0W8E790_9ZZZZ</name>
<feature type="coiled-coil region" evidence="6">
    <location>
        <begin position="123"/>
        <end position="157"/>
    </location>
</feature>
<dbReference type="Pfam" id="PF00990">
    <property type="entry name" value="GGDEF"/>
    <property type="match status" value="1"/>
</dbReference>
<keyword evidence="4" id="KW-0238">DNA-binding</keyword>
<dbReference type="Gene3D" id="3.40.50.2300">
    <property type="match status" value="1"/>
</dbReference>
<keyword evidence="2" id="KW-0902">Two-component regulatory system</keyword>
<keyword evidence="6" id="KW-0175">Coiled coil</keyword>
<sequence>MRKRRILVIDDEESIRSLLRSSLINEGYDVITAADGIEGFDKAVILPPDMILLDIMMPDVNGYQVLQRLSKDHRTAGIPVLLLTAKADGEERVIGLEAGAVDYITKPFYLREVLARMKIHLRLKECEEELTRKNQVLEEYSDLLLQLNARLEEMARMDELTQIWNRRAFNEQMNNTHNYSVRYLRHYSLIIIDLDHFKPYNDMYGHQQGDVILTKVAQTIKTACRETDFVARYGGEEIVVLLMETDEESSYTIAKRIITSVEKLNIKHEGNENYGKVTVSAGVSNYSPYKSLDKEWETVLKRADDALYIAKNKGRNRVYKK</sequence>
<evidence type="ECO:0000259" key="8">
    <source>
        <dbReference type="PROSITE" id="PS50887"/>
    </source>
</evidence>
<dbReference type="SUPFAM" id="SSF52172">
    <property type="entry name" value="CheY-like"/>
    <property type="match status" value="1"/>
</dbReference>
<dbReference type="GO" id="GO:0005886">
    <property type="term" value="C:plasma membrane"/>
    <property type="evidence" value="ECO:0007669"/>
    <property type="project" value="TreeGrafter"/>
</dbReference>
<evidence type="ECO:0000313" key="9">
    <source>
        <dbReference type="EMBL" id="KUG04246.1"/>
    </source>
</evidence>
<evidence type="ECO:0000256" key="6">
    <source>
        <dbReference type="SAM" id="Coils"/>
    </source>
</evidence>
<dbReference type="SUPFAM" id="SSF55073">
    <property type="entry name" value="Nucleotide cyclase"/>
    <property type="match status" value="1"/>
</dbReference>
<feature type="domain" description="GGDEF" evidence="8">
    <location>
        <begin position="185"/>
        <end position="321"/>
    </location>
</feature>
<dbReference type="NCBIfam" id="TIGR00254">
    <property type="entry name" value="GGDEF"/>
    <property type="match status" value="1"/>
</dbReference>
<dbReference type="PANTHER" id="PTHR45138:SF9">
    <property type="entry name" value="DIGUANYLATE CYCLASE DGCM-RELATED"/>
    <property type="match status" value="1"/>
</dbReference>
<keyword evidence="5" id="KW-0804">Transcription</keyword>
<dbReference type="CDD" id="cd01949">
    <property type="entry name" value="GGDEF"/>
    <property type="match status" value="1"/>
</dbReference>
<dbReference type="Gene3D" id="3.30.70.270">
    <property type="match status" value="1"/>
</dbReference>
<dbReference type="InterPro" id="IPR011006">
    <property type="entry name" value="CheY-like_superfamily"/>
</dbReference>
<gene>
    <name evidence="9" type="ORF">ASZ90_018352</name>
</gene>
<dbReference type="FunFam" id="3.40.50.2300:FF:000001">
    <property type="entry name" value="DNA-binding response regulator PhoB"/>
    <property type="match status" value="1"/>
</dbReference>
<dbReference type="PROSITE" id="PS50110">
    <property type="entry name" value="RESPONSE_REGULATORY"/>
    <property type="match status" value="1"/>
</dbReference>
<evidence type="ECO:0000256" key="4">
    <source>
        <dbReference type="ARBA" id="ARBA00023125"/>
    </source>
</evidence>
<dbReference type="PROSITE" id="PS50887">
    <property type="entry name" value="GGDEF"/>
    <property type="match status" value="1"/>
</dbReference>
<dbReference type="InterPro" id="IPR000160">
    <property type="entry name" value="GGDEF_dom"/>
</dbReference>
<protein>
    <submittedName>
        <fullName evidence="9">Pole remodelling regulatory diguanylate cyclase</fullName>
    </submittedName>
</protein>
<keyword evidence="1" id="KW-0597">Phosphoprotein</keyword>
<reference evidence="9" key="1">
    <citation type="journal article" date="2015" name="Proc. Natl. Acad. Sci. U.S.A.">
        <title>Networks of energetic and metabolic interactions define dynamics in microbial communities.</title>
        <authorList>
            <person name="Embree M."/>
            <person name="Liu J.K."/>
            <person name="Al-Bassam M.M."/>
            <person name="Zengler K."/>
        </authorList>
    </citation>
    <scope>NUCLEOTIDE SEQUENCE</scope>
</reference>
<proteinExistence type="predicted"/>
<dbReference type="PANTHER" id="PTHR45138">
    <property type="entry name" value="REGULATORY COMPONENTS OF SENSORY TRANSDUCTION SYSTEM"/>
    <property type="match status" value="1"/>
</dbReference>
<evidence type="ECO:0000259" key="7">
    <source>
        <dbReference type="PROSITE" id="PS50110"/>
    </source>
</evidence>
<dbReference type="FunFam" id="3.30.70.270:FF:000001">
    <property type="entry name" value="Diguanylate cyclase domain protein"/>
    <property type="match status" value="1"/>
</dbReference>
<dbReference type="GO" id="GO:1902201">
    <property type="term" value="P:negative regulation of bacterial-type flagellum-dependent cell motility"/>
    <property type="evidence" value="ECO:0007669"/>
    <property type="project" value="TreeGrafter"/>
</dbReference>
<dbReference type="AlphaFoldDB" id="A0A0W8E790"/>
<dbReference type="GO" id="GO:0052621">
    <property type="term" value="F:diguanylate cyclase activity"/>
    <property type="evidence" value="ECO:0007669"/>
    <property type="project" value="TreeGrafter"/>
</dbReference>
<dbReference type="InterPro" id="IPR050469">
    <property type="entry name" value="Diguanylate_Cyclase"/>
</dbReference>
<evidence type="ECO:0000256" key="2">
    <source>
        <dbReference type="ARBA" id="ARBA00023012"/>
    </source>
</evidence>
<dbReference type="SMART" id="SM00267">
    <property type="entry name" value="GGDEF"/>
    <property type="match status" value="1"/>
</dbReference>
<dbReference type="GO" id="GO:0043709">
    <property type="term" value="P:cell adhesion involved in single-species biofilm formation"/>
    <property type="evidence" value="ECO:0007669"/>
    <property type="project" value="TreeGrafter"/>
</dbReference>
<dbReference type="GO" id="GO:0003677">
    <property type="term" value="F:DNA binding"/>
    <property type="evidence" value="ECO:0007669"/>
    <property type="project" value="UniProtKB-KW"/>
</dbReference>
<dbReference type="InterPro" id="IPR001789">
    <property type="entry name" value="Sig_transdc_resp-reg_receiver"/>
</dbReference>
<keyword evidence="3" id="KW-0805">Transcription regulation</keyword>
<dbReference type="GO" id="GO:0000160">
    <property type="term" value="P:phosphorelay signal transduction system"/>
    <property type="evidence" value="ECO:0007669"/>
    <property type="project" value="UniProtKB-KW"/>
</dbReference>
<dbReference type="SMART" id="SM00448">
    <property type="entry name" value="REC"/>
    <property type="match status" value="1"/>
</dbReference>
<dbReference type="InterPro" id="IPR043128">
    <property type="entry name" value="Rev_trsase/Diguanyl_cyclase"/>
</dbReference>
<dbReference type="InterPro" id="IPR029787">
    <property type="entry name" value="Nucleotide_cyclase"/>
</dbReference>
<dbReference type="EMBL" id="LNQE01001854">
    <property type="protein sequence ID" value="KUG04246.1"/>
    <property type="molecule type" value="Genomic_DNA"/>
</dbReference>
<evidence type="ECO:0000256" key="1">
    <source>
        <dbReference type="ARBA" id="ARBA00022553"/>
    </source>
</evidence>
<evidence type="ECO:0000256" key="5">
    <source>
        <dbReference type="ARBA" id="ARBA00023163"/>
    </source>
</evidence>
<dbReference type="Pfam" id="PF00072">
    <property type="entry name" value="Response_reg"/>
    <property type="match status" value="1"/>
</dbReference>